<accession>A0A4R7S6Q4</accession>
<comment type="caution">
    <text evidence="2">The sequence shown here is derived from an EMBL/GenBank/DDBJ whole genome shotgun (WGS) entry which is preliminary data.</text>
</comment>
<proteinExistence type="predicted"/>
<feature type="coiled-coil region" evidence="1">
    <location>
        <begin position="330"/>
        <end position="378"/>
    </location>
</feature>
<reference evidence="2 3" key="1">
    <citation type="submission" date="2019-03" db="EMBL/GenBank/DDBJ databases">
        <title>Genomic Encyclopedia of Archaeal and Bacterial Type Strains, Phase II (KMG-II): from individual species to whole genera.</title>
        <authorList>
            <person name="Goeker M."/>
        </authorList>
    </citation>
    <scope>NUCLEOTIDE SEQUENCE [LARGE SCALE GENOMIC DNA]</scope>
    <source>
        <strain evidence="2 3">ATCC 25309</strain>
    </source>
</reference>
<feature type="coiled-coil region" evidence="1">
    <location>
        <begin position="233"/>
        <end position="260"/>
    </location>
</feature>
<gene>
    <name evidence="2" type="ORF">EI77_01717</name>
</gene>
<protein>
    <submittedName>
        <fullName evidence="2">Uncharacterized protein</fullName>
    </submittedName>
</protein>
<evidence type="ECO:0000256" key="1">
    <source>
        <dbReference type="SAM" id="Coils"/>
    </source>
</evidence>
<organism evidence="2 3">
    <name type="scientific">Prosthecobacter fusiformis</name>
    <dbReference type="NCBI Taxonomy" id="48464"/>
    <lineage>
        <taxon>Bacteria</taxon>
        <taxon>Pseudomonadati</taxon>
        <taxon>Verrucomicrobiota</taxon>
        <taxon>Verrucomicrobiia</taxon>
        <taxon>Verrucomicrobiales</taxon>
        <taxon>Verrucomicrobiaceae</taxon>
        <taxon>Prosthecobacter</taxon>
    </lineage>
</organism>
<sequence>MSILAQISQSPIKASPEVWIHKIGLLSRIVPEPEFIRETITLRKGLNIIWAEEPESAEAGGDIAGHSAGKTTLCRIIRYILGEKTFSNKANTHAVKKAFPNGYVAAELYVKGQLYAVLRPLGENRNSYVLKGGTMEQVIKDKGEVAYQENYPVKLGLAQLIDDFPTGTVVRTNEPIQWGHILAWCARDQEARFQNIHDWRSSRSESDWPSFRFPKSDPLFVMRVALGLFLPDELKSEESLAEISRQLANAESEFERAKREPEYWRDHLTDKLRKELIKYAPNRRTEIQEAPLQGEGLFPDLKRLTAKTAYELGEKQDTEEEQIKVIDTQAKDLLEQTVQIKSEIKQLQALFQVDTRAALELKKELNAHETAKKQIDEAKFLMCGYGHLLVGECAHVKNRQMLLSGKPMPNEVLSPEDLKAREAERKKVENQISGLDRVIKAKEFESDGLAKRREEIKTSIETRGRLLTDLQECLEDLITWSERASSPLKFEKLKHKAIEIEKLKLSITAKQVALNELIAEHDSNRDLLSLIFSASAKAVLPSSAYDGVVKFQDRELNFQITKKGTMSGEAMETLAVLLGDLSCLIYNSLSEKSHLPGIMIHDSPREADLGLRLYHSFIRFVAKLDQSFTEKTGCPFQYILTTTTPPPDTLKKSDAVRLQLDASKPGGLLFRTDLSFVGQESDLLSGQPQPLS</sequence>
<name>A0A4R7S6Q4_9BACT</name>
<evidence type="ECO:0000313" key="2">
    <source>
        <dbReference type="EMBL" id="TDU73248.1"/>
    </source>
</evidence>
<evidence type="ECO:0000313" key="3">
    <source>
        <dbReference type="Proteomes" id="UP000295662"/>
    </source>
</evidence>
<dbReference type="OrthoDB" id="180544at2"/>
<keyword evidence="1" id="KW-0175">Coiled coil</keyword>
<dbReference type="RefSeq" id="WP_133794621.1">
    <property type="nucleotide sequence ID" value="NZ_SOCA01000002.1"/>
</dbReference>
<keyword evidence="3" id="KW-1185">Reference proteome</keyword>
<dbReference type="EMBL" id="SOCA01000002">
    <property type="protein sequence ID" value="TDU73248.1"/>
    <property type="molecule type" value="Genomic_DNA"/>
</dbReference>
<dbReference type="AlphaFoldDB" id="A0A4R7S6Q4"/>
<dbReference type="Proteomes" id="UP000295662">
    <property type="component" value="Unassembled WGS sequence"/>
</dbReference>